<gene>
    <name evidence="4" type="ORF">Pfra01_001227700</name>
</gene>
<dbReference type="AlphaFoldDB" id="A0A9W7CTY5"/>
<dbReference type="Pfam" id="PF22936">
    <property type="entry name" value="Pol_BBD"/>
    <property type="match status" value="1"/>
</dbReference>
<name>A0A9W7CTY5_9STRA</name>
<organism evidence="4 5">
    <name type="scientific">Phytophthora fragariaefolia</name>
    <dbReference type="NCBI Taxonomy" id="1490495"/>
    <lineage>
        <taxon>Eukaryota</taxon>
        <taxon>Sar</taxon>
        <taxon>Stramenopiles</taxon>
        <taxon>Oomycota</taxon>
        <taxon>Peronosporomycetes</taxon>
        <taxon>Peronosporales</taxon>
        <taxon>Peronosporaceae</taxon>
        <taxon>Phytophthora</taxon>
    </lineage>
</organism>
<evidence type="ECO:0000256" key="2">
    <source>
        <dbReference type="SAM" id="MobiDB-lite"/>
    </source>
</evidence>
<evidence type="ECO:0000313" key="5">
    <source>
        <dbReference type="Proteomes" id="UP001165121"/>
    </source>
</evidence>
<dbReference type="InterPro" id="IPR001878">
    <property type="entry name" value="Znf_CCHC"/>
</dbReference>
<dbReference type="InterPro" id="IPR054722">
    <property type="entry name" value="PolX-like_BBD"/>
</dbReference>
<dbReference type="GO" id="GO:0003676">
    <property type="term" value="F:nucleic acid binding"/>
    <property type="evidence" value="ECO:0007669"/>
    <property type="project" value="InterPro"/>
</dbReference>
<dbReference type="InterPro" id="IPR036875">
    <property type="entry name" value="Znf_CCHC_sf"/>
</dbReference>
<keyword evidence="5" id="KW-1185">Reference proteome</keyword>
<dbReference type="SMART" id="SM00343">
    <property type="entry name" value="ZnF_C2HC"/>
    <property type="match status" value="1"/>
</dbReference>
<dbReference type="GO" id="GO:0008270">
    <property type="term" value="F:zinc ion binding"/>
    <property type="evidence" value="ECO:0007669"/>
    <property type="project" value="UniProtKB-KW"/>
</dbReference>
<dbReference type="Gene3D" id="4.10.60.10">
    <property type="entry name" value="Zinc finger, CCHC-type"/>
    <property type="match status" value="1"/>
</dbReference>
<dbReference type="Proteomes" id="UP001165121">
    <property type="component" value="Unassembled WGS sequence"/>
</dbReference>
<evidence type="ECO:0000256" key="1">
    <source>
        <dbReference type="PROSITE-ProRule" id="PRU00047"/>
    </source>
</evidence>
<comment type="caution">
    <text evidence="4">The sequence shown here is derived from an EMBL/GenBank/DDBJ whole genome shotgun (WGS) entry which is preliminary data.</text>
</comment>
<feature type="compositionally biased region" description="Basic and acidic residues" evidence="2">
    <location>
        <begin position="210"/>
        <end position="225"/>
    </location>
</feature>
<dbReference type="EMBL" id="BSXT01001234">
    <property type="protein sequence ID" value="GMF40253.1"/>
    <property type="molecule type" value="Genomic_DNA"/>
</dbReference>
<evidence type="ECO:0000313" key="4">
    <source>
        <dbReference type="EMBL" id="GMF40253.1"/>
    </source>
</evidence>
<dbReference type="PROSITE" id="PS50158">
    <property type="entry name" value="ZF_CCHC"/>
    <property type="match status" value="1"/>
</dbReference>
<dbReference type="OrthoDB" id="120822at2759"/>
<accession>A0A9W7CTY5</accession>
<dbReference type="SUPFAM" id="SSF57756">
    <property type="entry name" value="Retrovirus zinc finger-like domains"/>
    <property type="match status" value="1"/>
</dbReference>
<evidence type="ECO:0000259" key="3">
    <source>
        <dbReference type="PROSITE" id="PS50158"/>
    </source>
</evidence>
<sequence length="535" mass="60188">MMRYLACYEVKENEWRLDDICDGSVTFQSTLGQDEERVFMREAQLLAKLISSSLSCTLARQVMRFDYGSAMLEYLAKRFEGRENATTKQYTQRTLRQKLEVASCRPGADGENHLLYMMSLREQLAALDADVSDVWMVDLMVRSMSQFSYYNQLQTLMLLGGTQTLSTPDEAKSMILILEKNAVVERQFRARHSAETTGNYGSPHGGNGHGDVHGSGGREDEHDGSGRYNKQNGTGGGNNGGYTNYMRRSEEEQRKYDDDRANRSCFGCHQPGHIRKNCPNEVKQEMEGSGGNGNGNVSGQANFTVASSVHSYEQQGSALTQENRDASLAPNPSFKVVKSNQKPVHNAEQWVFDNGANRHLVGYKRYFVNYHELTPEERERATVYGYNGESSPVRTGSIDLWVSVDGEPVVLRVDNVYYSPKKTNLFSQSVATEQGFQIAYDDETRAYTLSMNGAVAMQIDVQPIKLWIFKAENAFLREQHATVKSPTPTTMINYAISDCVADLQCWHERLGHICPQFVKQMADQDLVEGMMLPEV</sequence>
<reference evidence="4" key="1">
    <citation type="submission" date="2023-04" db="EMBL/GenBank/DDBJ databases">
        <title>Phytophthora fragariaefolia NBRC 109709.</title>
        <authorList>
            <person name="Ichikawa N."/>
            <person name="Sato H."/>
            <person name="Tonouchi N."/>
        </authorList>
    </citation>
    <scope>NUCLEOTIDE SEQUENCE</scope>
    <source>
        <strain evidence="4">NBRC 109709</strain>
    </source>
</reference>
<keyword evidence="1" id="KW-0479">Metal-binding</keyword>
<feature type="domain" description="CCHC-type" evidence="3">
    <location>
        <begin position="265"/>
        <end position="280"/>
    </location>
</feature>
<protein>
    <submittedName>
        <fullName evidence="4">Unnamed protein product</fullName>
    </submittedName>
</protein>
<proteinExistence type="predicted"/>
<keyword evidence="1" id="KW-0862">Zinc</keyword>
<keyword evidence="1" id="KW-0863">Zinc-finger</keyword>
<feature type="region of interest" description="Disordered" evidence="2">
    <location>
        <begin position="195"/>
        <end position="244"/>
    </location>
</feature>